<dbReference type="InterPro" id="IPR017800">
    <property type="entry name" value="ADOP"/>
</dbReference>
<dbReference type="AlphaFoldDB" id="A0A7X5ZH30"/>
<feature type="transmembrane region" description="Helical" evidence="7">
    <location>
        <begin position="687"/>
        <end position="715"/>
    </location>
</feature>
<dbReference type="InterPro" id="IPR025857">
    <property type="entry name" value="MacB_PCD"/>
</dbReference>
<evidence type="ECO:0000256" key="3">
    <source>
        <dbReference type="ARBA" id="ARBA00022692"/>
    </source>
</evidence>
<proteinExistence type="inferred from homology"/>
<evidence type="ECO:0000313" key="10">
    <source>
        <dbReference type="EMBL" id="NII05344.1"/>
    </source>
</evidence>
<dbReference type="RefSeq" id="WP_166946462.1">
    <property type="nucleotide sequence ID" value="NZ_JAARLZ010000002.1"/>
</dbReference>
<dbReference type="InterPro" id="IPR003838">
    <property type="entry name" value="ABC3_permease_C"/>
</dbReference>
<keyword evidence="5 7" id="KW-0472">Membrane</keyword>
<feature type="transmembrane region" description="Helical" evidence="7">
    <location>
        <begin position="326"/>
        <end position="351"/>
    </location>
</feature>
<name>A0A7X5ZH30_9GAMM</name>
<protein>
    <submittedName>
        <fullName evidence="10">FtsX-like permease family protein</fullName>
    </submittedName>
</protein>
<feature type="transmembrane region" description="Helical" evidence="7">
    <location>
        <begin position="278"/>
        <end position="305"/>
    </location>
</feature>
<feature type="domain" description="MacB-like periplasmic core" evidence="9">
    <location>
        <begin position="427"/>
        <end position="651"/>
    </location>
</feature>
<feature type="transmembrane region" description="Helical" evidence="7">
    <location>
        <begin position="24"/>
        <end position="46"/>
    </location>
</feature>
<evidence type="ECO:0000256" key="1">
    <source>
        <dbReference type="ARBA" id="ARBA00004651"/>
    </source>
</evidence>
<evidence type="ECO:0000259" key="9">
    <source>
        <dbReference type="Pfam" id="PF12704"/>
    </source>
</evidence>
<evidence type="ECO:0000256" key="6">
    <source>
        <dbReference type="ARBA" id="ARBA00038076"/>
    </source>
</evidence>
<evidence type="ECO:0000256" key="2">
    <source>
        <dbReference type="ARBA" id="ARBA00022475"/>
    </source>
</evidence>
<dbReference type="GO" id="GO:0005886">
    <property type="term" value="C:plasma membrane"/>
    <property type="evidence" value="ECO:0007669"/>
    <property type="project" value="UniProtKB-SubCell"/>
</dbReference>
<feature type="domain" description="MacB-like periplasmic core" evidence="9">
    <location>
        <begin position="27"/>
        <end position="235"/>
    </location>
</feature>
<sequence length="812" mass="85331">MIAASVALGEGMQAWRGLLRRPGFLTLAVFTLALGIATVTAVFAMIDQALLKPLPFPDAGRLVTLGSVDDVNENIAAPGYYAPLKRLPGIESAGMLMNSVINVNIAPGGHPEVALALRADGGFFRTLGMPMALGRNFDEAEDLPHGPRAVILSDAFWRSRFRADPAVVGGSLQVEGRPAQIVGVLPKDFAWPRPFDLAMSLQPDLNDTDLSVNQLIVGRLRPDTTVSSMSAQVAATLTPLLLAGRRDVDRVRGYLAAFPPNALPLMTSVFAASTGKTVWLFMGAAVCVLLIAGINLASLILLRSLSRTHATAVRAALGSSPGRLSLPALAEGLLIGTLGAVGGLLLAWMGLRMLEGVIPPEWLRGATIRLGATSIAFAFLAGLVAALAATLLAILRARRRDWRGELVSGGRTGMSREDSRTGRALVVAQVAVAVVLLMGAALFTRTVQKLESVPMGFTSHAVGTFTLSPVRERYVSVADATTLARRVVERLQALPGVVQAGLSTNLPTGNQLNYSLTMPDGRNFSAQYRLVSPGFLDTVGVPLLAGRGIVDTDAGSADPVCVVSMTFARRYLGDEPLGKRVSIPTGDDTMMAMRVVGIVGDVRQYGPAEEAPGILYAPVAQMPASIWSVLREFGPFSFAVRRQPGVPMDETALRDAVAAVDNSQPIANVRSLDAVVAGTTSAQRLNLLLVGLFAGLALLLASVGLYAVMSVVVASHRHEYGVRAALGATRSRLLQTVLRAASIQLGLGLAIGLGAALALSRLLESFLFGIAAVDPLAIAAVLLVLGVSGVLASLPPAWRAARVRPMQALRMD</sequence>
<gene>
    <name evidence="10" type="ORF">HBF25_02950</name>
</gene>
<keyword evidence="4 7" id="KW-1133">Transmembrane helix</keyword>
<dbReference type="EMBL" id="JAARLZ010000002">
    <property type="protein sequence ID" value="NII05344.1"/>
    <property type="molecule type" value="Genomic_DNA"/>
</dbReference>
<dbReference type="Pfam" id="PF12704">
    <property type="entry name" value="MacB_PCD"/>
    <property type="match status" value="2"/>
</dbReference>
<dbReference type="Proteomes" id="UP000490980">
    <property type="component" value="Unassembled WGS sequence"/>
</dbReference>
<keyword evidence="2" id="KW-1003">Cell membrane</keyword>
<evidence type="ECO:0000259" key="8">
    <source>
        <dbReference type="Pfam" id="PF02687"/>
    </source>
</evidence>
<evidence type="ECO:0000256" key="7">
    <source>
        <dbReference type="SAM" id="Phobius"/>
    </source>
</evidence>
<keyword evidence="11" id="KW-1185">Reference proteome</keyword>
<evidence type="ECO:0000256" key="5">
    <source>
        <dbReference type="ARBA" id="ARBA00023136"/>
    </source>
</evidence>
<comment type="similarity">
    <text evidence="6">Belongs to the ABC-4 integral membrane protein family.</text>
</comment>
<accession>A0A7X5ZH30</accession>
<reference evidence="10 11" key="1">
    <citation type="submission" date="2020-03" db="EMBL/GenBank/DDBJ databases">
        <authorList>
            <person name="Lai Q."/>
        </authorList>
    </citation>
    <scope>NUCLEOTIDE SEQUENCE [LARGE SCALE GENOMIC DNA]</scope>
    <source>
        <strain evidence="10 11">CCUG 25036</strain>
    </source>
</reference>
<feature type="transmembrane region" description="Helical" evidence="7">
    <location>
        <begin position="371"/>
        <end position="395"/>
    </location>
</feature>
<feature type="domain" description="ABC3 transporter permease C-terminal" evidence="8">
    <location>
        <begin position="284"/>
        <end position="400"/>
    </location>
</feature>
<feature type="transmembrane region" description="Helical" evidence="7">
    <location>
        <begin position="736"/>
        <end position="760"/>
    </location>
</feature>
<feature type="domain" description="ABC3 transporter permease C-terminal" evidence="8">
    <location>
        <begin position="692"/>
        <end position="803"/>
    </location>
</feature>
<dbReference type="Pfam" id="PF02687">
    <property type="entry name" value="FtsX"/>
    <property type="match status" value="2"/>
</dbReference>
<evidence type="ECO:0000256" key="4">
    <source>
        <dbReference type="ARBA" id="ARBA00022989"/>
    </source>
</evidence>
<dbReference type="InterPro" id="IPR050250">
    <property type="entry name" value="Macrolide_Exporter_MacB"/>
</dbReference>
<keyword evidence="3 7" id="KW-0812">Transmembrane</keyword>
<dbReference type="PANTHER" id="PTHR30572">
    <property type="entry name" value="MEMBRANE COMPONENT OF TRANSPORTER-RELATED"/>
    <property type="match status" value="1"/>
</dbReference>
<comment type="subcellular location">
    <subcellularLocation>
        <location evidence="1">Cell membrane</location>
        <topology evidence="1">Multi-pass membrane protein</topology>
    </subcellularLocation>
</comment>
<feature type="transmembrane region" description="Helical" evidence="7">
    <location>
        <begin position="254"/>
        <end position="272"/>
    </location>
</feature>
<organism evidence="10 11">
    <name type="scientific">Luteibacter anthropi</name>
    <dbReference type="NCBI Taxonomy" id="564369"/>
    <lineage>
        <taxon>Bacteria</taxon>
        <taxon>Pseudomonadati</taxon>
        <taxon>Pseudomonadota</taxon>
        <taxon>Gammaproteobacteria</taxon>
        <taxon>Lysobacterales</taxon>
        <taxon>Rhodanobacteraceae</taxon>
        <taxon>Luteibacter</taxon>
    </lineage>
</organism>
<comment type="caution">
    <text evidence="10">The sequence shown here is derived from an EMBL/GenBank/DDBJ whole genome shotgun (WGS) entry which is preliminary data.</text>
</comment>
<feature type="transmembrane region" description="Helical" evidence="7">
    <location>
        <begin position="424"/>
        <end position="443"/>
    </location>
</feature>
<feature type="transmembrane region" description="Helical" evidence="7">
    <location>
        <begin position="766"/>
        <end position="794"/>
    </location>
</feature>
<dbReference type="NCBIfam" id="TIGR03434">
    <property type="entry name" value="ADOP"/>
    <property type="match status" value="1"/>
</dbReference>
<dbReference type="GO" id="GO:0022857">
    <property type="term" value="F:transmembrane transporter activity"/>
    <property type="evidence" value="ECO:0007669"/>
    <property type="project" value="TreeGrafter"/>
</dbReference>
<evidence type="ECO:0000313" key="11">
    <source>
        <dbReference type="Proteomes" id="UP000490980"/>
    </source>
</evidence>
<dbReference type="PANTHER" id="PTHR30572:SF4">
    <property type="entry name" value="ABC TRANSPORTER PERMEASE YTRF"/>
    <property type="match status" value="1"/>
</dbReference>